<dbReference type="CDD" id="cd00167">
    <property type="entry name" value="SANT"/>
    <property type="match status" value="1"/>
</dbReference>
<reference evidence="6" key="2">
    <citation type="journal article" date="2023" name="Microbiol Resour">
        <title>Decontamination and Annotation of the Draft Genome Sequence of the Oomycete Lagenidium giganteum ARSEF 373.</title>
        <authorList>
            <person name="Morgan W.R."/>
            <person name="Tartar A."/>
        </authorList>
    </citation>
    <scope>NUCLEOTIDE SEQUENCE</scope>
    <source>
        <strain evidence="6">ARSEF 373</strain>
    </source>
</reference>
<dbReference type="Pfam" id="PF00249">
    <property type="entry name" value="Myb_DNA-binding"/>
    <property type="match status" value="1"/>
</dbReference>
<dbReference type="EMBL" id="DAKRPA010000275">
    <property type="protein sequence ID" value="DAZ94012.1"/>
    <property type="molecule type" value="Genomic_DNA"/>
</dbReference>
<dbReference type="SUPFAM" id="SSF46689">
    <property type="entry name" value="Homeodomain-like"/>
    <property type="match status" value="1"/>
</dbReference>
<name>A0AAV2YFW1_9STRA</name>
<dbReference type="InterPro" id="IPR006447">
    <property type="entry name" value="Myb_dom_plants"/>
</dbReference>
<dbReference type="InterPro" id="IPR001005">
    <property type="entry name" value="SANT/Myb"/>
</dbReference>
<proteinExistence type="predicted"/>
<dbReference type="Gene3D" id="1.10.10.60">
    <property type="entry name" value="Homeodomain-like"/>
    <property type="match status" value="1"/>
</dbReference>
<dbReference type="AlphaFoldDB" id="A0AAV2YFW1"/>
<keyword evidence="2" id="KW-0804">Transcription</keyword>
<feature type="region of interest" description="Disordered" evidence="4">
    <location>
        <begin position="34"/>
        <end position="54"/>
    </location>
</feature>
<dbReference type="PROSITE" id="PS51294">
    <property type="entry name" value="HTH_MYB"/>
    <property type="match status" value="1"/>
</dbReference>
<dbReference type="NCBIfam" id="TIGR01557">
    <property type="entry name" value="myb_SHAQKYF"/>
    <property type="match status" value="1"/>
</dbReference>
<feature type="domain" description="HTH myb-type" evidence="5">
    <location>
        <begin position="45"/>
        <end position="101"/>
    </location>
</feature>
<feature type="region of interest" description="Disordered" evidence="4">
    <location>
        <begin position="172"/>
        <end position="191"/>
    </location>
</feature>
<dbReference type="GO" id="GO:0003677">
    <property type="term" value="F:DNA binding"/>
    <property type="evidence" value="ECO:0007669"/>
    <property type="project" value="InterPro"/>
</dbReference>
<protein>
    <recommendedName>
        <fullName evidence="5">HTH myb-type domain-containing protein</fullName>
    </recommendedName>
</protein>
<keyword evidence="7" id="KW-1185">Reference proteome</keyword>
<organism evidence="6 7">
    <name type="scientific">Lagenidium giganteum</name>
    <dbReference type="NCBI Taxonomy" id="4803"/>
    <lineage>
        <taxon>Eukaryota</taxon>
        <taxon>Sar</taxon>
        <taxon>Stramenopiles</taxon>
        <taxon>Oomycota</taxon>
        <taxon>Peronosporomycetes</taxon>
        <taxon>Pythiales</taxon>
        <taxon>Pythiaceae</taxon>
    </lineage>
</organism>
<dbReference type="InterPro" id="IPR009057">
    <property type="entry name" value="Homeodomain-like_sf"/>
</dbReference>
<sequence length="233" mass="26020">MVLSERVQHELTLMTAINDTDAEQQMPRALQDVVVSPSSPGTPTDQDQNKGKAWTEEEHERFVQALEIFPKGPWRIIATAVGTKSVRQTISHAQKYRQKLQRRQRGLRTRGSARSRGVPAEIASPSCTCTLQHNRRHLPSPRSPSSEREVGISVFRPNRSDGVIDPIVNTSAHPSRRRHTHWGGDFAPNAPVQRSERMDEDTLIDILVGQVLASLFQSDDDDRVPGIEISGTP</sequence>
<feature type="region of interest" description="Disordered" evidence="4">
    <location>
        <begin position="96"/>
        <end position="121"/>
    </location>
</feature>
<dbReference type="SMART" id="SM00717">
    <property type="entry name" value="SANT"/>
    <property type="match status" value="1"/>
</dbReference>
<reference evidence="6" key="1">
    <citation type="submission" date="2022-11" db="EMBL/GenBank/DDBJ databases">
        <authorList>
            <person name="Morgan W.R."/>
            <person name="Tartar A."/>
        </authorList>
    </citation>
    <scope>NUCLEOTIDE SEQUENCE</scope>
    <source>
        <strain evidence="6">ARSEF 373</strain>
    </source>
</reference>
<evidence type="ECO:0000256" key="1">
    <source>
        <dbReference type="ARBA" id="ARBA00023015"/>
    </source>
</evidence>
<evidence type="ECO:0000259" key="5">
    <source>
        <dbReference type="PROSITE" id="PS51294"/>
    </source>
</evidence>
<dbReference type="PANTHER" id="PTHR12802:SF155">
    <property type="entry name" value="DEUBIQUITINASE MYSM1"/>
    <property type="match status" value="1"/>
</dbReference>
<dbReference type="Proteomes" id="UP001146120">
    <property type="component" value="Unassembled WGS sequence"/>
</dbReference>
<dbReference type="InterPro" id="IPR017930">
    <property type="entry name" value="Myb_dom"/>
</dbReference>
<accession>A0AAV2YFW1</accession>
<feature type="compositionally biased region" description="Polar residues" evidence="4">
    <location>
        <begin position="36"/>
        <end position="46"/>
    </location>
</feature>
<evidence type="ECO:0000313" key="7">
    <source>
        <dbReference type="Proteomes" id="UP001146120"/>
    </source>
</evidence>
<keyword evidence="3" id="KW-0539">Nucleus</keyword>
<evidence type="ECO:0000256" key="4">
    <source>
        <dbReference type="SAM" id="MobiDB-lite"/>
    </source>
</evidence>
<evidence type="ECO:0000256" key="3">
    <source>
        <dbReference type="ARBA" id="ARBA00023242"/>
    </source>
</evidence>
<gene>
    <name evidence="6" type="ORF">N0F65_001623</name>
</gene>
<feature type="compositionally biased region" description="Basic residues" evidence="4">
    <location>
        <begin position="96"/>
        <end position="113"/>
    </location>
</feature>
<evidence type="ECO:0000313" key="6">
    <source>
        <dbReference type="EMBL" id="DAZ94012.1"/>
    </source>
</evidence>
<comment type="caution">
    <text evidence="6">The sequence shown here is derived from an EMBL/GenBank/DDBJ whole genome shotgun (WGS) entry which is preliminary data.</text>
</comment>
<evidence type="ECO:0000256" key="2">
    <source>
        <dbReference type="ARBA" id="ARBA00023163"/>
    </source>
</evidence>
<dbReference type="PANTHER" id="PTHR12802">
    <property type="entry name" value="SWI/SNF COMPLEX-RELATED"/>
    <property type="match status" value="1"/>
</dbReference>
<keyword evidence="1" id="KW-0805">Transcription regulation</keyword>